<dbReference type="PANTHER" id="PTHR43806:SF65">
    <property type="entry name" value="SERINE PROTEASE APRX"/>
    <property type="match status" value="1"/>
</dbReference>
<protein>
    <submittedName>
        <fullName evidence="10">Serine protease AprX</fullName>
    </submittedName>
</protein>
<dbReference type="InterPro" id="IPR022398">
    <property type="entry name" value="Peptidase_S8_His-AS"/>
</dbReference>
<evidence type="ECO:0000259" key="9">
    <source>
        <dbReference type="Pfam" id="PF00082"/>
    </source>
</evidence>
<dbReference type="Gene3D" id="3.40.50.200">
    <property type="entry name" value="Peptidase S8/S53 domain"/>
    <property type="match status" value="1"/>
</dbReference>
<dbReference type="OrthoDB" id="9798386at2"/>
<dbReference type="PROSITE" id="PS00137">
    <property type="entry name" value="SUBTILASE_HIS"/>
    <property type="match status" value="1"/>
</dbReference>
<keyword evidence="8" id="KW-1133">Transmembrane helix</keyword>
<dbReference type="CDD" id="cd07487">
    <property type="entry name" value="Peptidases_S8_1"/>
    <property type="match status" value="1"/>
</dbReference>
<evidence type="ECO:0000256" key="2">
    <source>
        <dbReference type="ARBA" id="ARBA00022670"/>
    </source>
</evidence>
<dbReference type="InterPro" id="IPR023827">
    <property type="entry name" value="Peptidase_S8_Asp-AS"/>
</dbReference>
<gene>
    <name evidence="10" type="ORF">SAMN05446037_101273</name>
</gene>
<dbReference type="GO" id="GO:0004252">
    <property type="term" value="F:serine-type endopeptidase activity"/>
    <property type="evidence" value="ECO:0007669"/>
    <property type="project" value="UniProtKB-UniRule"/>
</dbReference>
<dbReference type="EMBL" id="FZOJ01000012">
    <property type="protein sequence ID" value="SNS53425.1"/>
    <property type="molecule type" value="Genomic_DNA"/>
</dbReference>
<evidence type="ECO:0000256" key="5">
    <source>
        <dbReference type="PIRSR" id="PIRSR615500-1"/>
    </source>
</evidence>
<feature type="transmembrane region" description="Helical" evidence="8">
    <location>
        <begin position="409"/>
        <end position="429"/>
    </location>
</feature>
<dbReference type="Pfam" id="PF00082">
    <property type="entry name" value="Peptidase_S8"/>
    <property type="match status" value="1"/>
</dbReference>
<organism evidence="10 11">
    <name type="scientific">Anaerovirgula multivorans</name>
    <dbReference type="NCBI Taxonomy" id="312168"/>
    <lineage>
        <taxon>Bacteria</taxon>
        <taxon>Bacillati</taxon>
        <taxon>Bacillota</taxon>
        <taxon>Clostridia</taxon>
        <taxon>Peptostreptococcales</taxon>
        <taxon>Natronincolaceae</taxon>
        <taxon>Anaerovirgula</taxon>
    </lineage>
</organism>
<dbReference type="Gene3D" id="3.30.70.80">
    <property type="entry name" value="Peptidase S8 propeptide/proteinase inhibitor I9"/>
    <property type="match status" value="1"/>
</dbReference>
<dbReference type="PROSITE" id="PS51892">
    <property type="entry name" value="SUBTILASE"/>
    <property type="match status" value="1"/>
</dbReference>
<dbReference type="SUPFAM" id="SSF52743">
    <property type="entry name" value="Subtilisin-like"/>
    <property type="match status" value="1"/>
</dbReference>
<keyword evidence="3 6" id="KW-0378">Hydrolase</keyword>
<dbReference type="InterPro" id="IPR000209">
    <property type="entry name" value="Peptidase_S8/S53_dom"/>
</dbReference>
<evidence type="ECO:0000313" key="11">
    <source>
        <dbReference type="Proteomes" id="UP000198304"/>
    </source>
</evidence>
<dbReference type="InterPro" id="IPR037045">
    <property type="entry name" value="S8pro/Inhibitor_I9_sf"/>
</dbReference>
<feature type="domain" description="Peptidase S8/S53" evidence="9">
    <location>
        <begin position="109"/>
        <end position="370"/>
    </location>
</feature>
<dbReference type="PANTHER" id="PTHR43806">
    <property type="entry name" value="PEPTIDASE S8"/>
    <property type="match status" value="1"/>
</dbReference>
<keyword evidence="8" id="KW-0472">Membrane</keyword>
<dbReference type="GO" id="GO:0006508">
    <property type="term" value="P:proteolysis"/>
    <property type="evidence" value="ECO:0007669"/>
    <property type="project" value="UniProtKB-KW"/>
</dbReference>
<keyword evidence="4 6" id="KW-0720">Serine protease</keyword>
<dbReference type="Proteomes" id="UP000198304">
    <property type="component" value="Unassembled WGS sequence"/>
</dbReference>
<feature type="active site" description="Charge relay system" evidence="5 6">
    <location>
        <position position="153"/>
    </location>
</feature>
<dbReference type="InterPro" id="IPR023828">
    <property type="entry name" value="Peptidase_S8_Ser-AS"/>
</dbReference>
<dbReference type="InterPro" id="IPR036852">
    <property type="entry name" value="Peptidase_S8/S53_dom_sf"/>
</dbReference>
<evidence type="ECO:0000256" key="7">
    <source>
        <dbReference type="RuleBase" id="RU003355"/>
    </source>
</evidence>
<evidence type="ECO:0000256" key="3">
    <source>
        <dbReference type="ARBA" id="ARBA00022801"/>
    </source>
</evidence>
<proteinExistence type="inferred from homology"/>
<dbReference type="PROSITE" id="PS00138">
    <property type="entry name" value="SUBTILASE_SER"/>
    <property type="match status" value="1"/>
</dbReference>
<evidence type="ECO:0000256" key="8">
    <source>
        <dbReference type="SAM" id="Phobius"/>
    </source>
</evidence>
<evidence type="ECO:0000256" key="6">
    <source>
        <dbReference type="PROSITE-ProRule" id="PRU01240"/>
    </source>
</evidence>
<dbReference type="AlphaFoldDB" id="A0A239F9E4"/>
<keyword evidence="8" id="KW-0812">Transmembrane</keyword>
<name>A0A239F9E4_9FIRM</name>
<dbReference type="InterPro" id="IPR015500">
    <property type="entry name" value="Peptidase_S8_subtilisin-rel"/>
</dbReference>
<reference evidence="10 11" key="1">
    <citation type="submission" date="2017-06" db="EMBL/GenBank/DDBJ databases">
        <authorList>
            <person name="Kim H.J."/>
            <person name="Triplett B.A."/>
        </authorList>
    </citation>
    <scope>NUCLEOTIDE SEQUENCE [LARGE SCALE GENOMIC DNA]</scope>
    <source>
        <strain evidence="10 11">SCA</strain>
    </source>
</reference>
<keyword evidence="11" id="KW-1185">Reference proteome</keyword>
<dbReference type="PROSITE" id="PS00136">
    <property type="entry name" value="SUBTILASE_ASP"/>
    <property type="match status" value="1"/>
</dbReference>
<evidence type="ECO:0000313" key="10">
    <source>
        <dbReference type="EMBL" id="SNS53425.1"/>
    </source>
</evidence>
<feature type="active site" description="Charge relay system" evidence="5 6">
    <location>
        <position position="332"/>
    </location>
</feature>
<dbReference type="InterPro" id="IPR050131">
    <property type="entry name" value="Peptidase_S8_subtilisin-like"/>
</dbReference>
<comment type="similarity">
    <text evidence="1 6 7">Belongs to the peptidase S8 family.</text>
</comment>
<accession>A0A239F9E4</accession>
<keyword evidence="2 6" id="KW-0645">Protease</keyword>
<dbReference type="RefSeq" id="WP_089283387.1">
    <property type="nucleotide sequence ID" value="NZ_FZOJ01000012.1"/>
</dbReference>
<sequence length="430" mass="45575">MFSYSNVVEDLVIENLLKSNGEHIPVIITGDDCECDDLEKCVKDLGGVIKHRLHIINGVAAYIPPVGVRSLSRESSINKVHFDDVVMKLMDKASVTVAADYANEHGLTGKNVAVAVVDTGVYPHSDLTTPNNRIVGFVDFVDKKTTPYDDDGHGTHVAGIVAGNGFASNGKYMGIAPDANIVGVKVLNKDGGGSISDVVAGVQWVIENKDRYNIKVMTLSLGTKAKASYQEDPLCKAVDQAARHGITVVVAAGNSGPDSSTINSPGISPNIISVGACDDRKAAKPEDCTIADFSSRGPTVDGLHKPDILTPGVDINSLSNKNNGYHSLSGTSMATPIAAGCAALLYENNPNLTPTEIKRMMTQNSINLGYDLDVQGAGLLDIKKIIGTSNPSPQPPKDIPQNGSRSPKGIFSIFDGWFFVILIVILILIL</sequence>
<feature type="active site" description="Charge relay system" evidence="5 6">
    <location>
        <position position="118"/>
    </location>
</feature>
<evidence type="ECO:0000256" key="4">
    <source>
        <dbReference type="ARBA" id="ARBA00022825"/>
    </source>
</evidence>
<dbReference type="PRINTS" id="PR00723">
    <property type="entry name" value="SUBTILISIN"/>
</dbReference>
<evidence type="ECO:0000256" key="1">
    <source>
        <dbReference type="ARBA" id="ARBA00011073"/>
    </source>
</evidence>